<evidence type="ECO:0000313" key="2">
    <source>
        <dbReference type="EMBL" id="CAD7261201.1"/>
    </source>
</evidence>
<evidence type="ECO:0000256" key="1">
    <source>
        <dbReference type="SAM" id="MobiDB-lite"/>
    </source>
</evidence>
<reference evidence="2" key="1">
    <citation type="submission" date="2020-11" db="EMBL/GenBank/DDBJ databases">
        <authorList>
            <person name="Tran Van P."/>
        </authorList>
    </citation>
    <scope>NUCLEOTIDE SEQUENCE</scope>
</reference>
<dbReference type="EMBL" id="OC002056">
    <property type="protein sequence ID" value="CAD7261201.1"/>
    <property type="molecule type" value="Genomic_DNA"/>
</dbReference>
<sequence length="285" mass="31536">MARNESKEGRTRPGVQPMSFSGTKQEVVTGTKLVNSGLFGNVCQTGRYLFKYHNCGIQGHKRLECWKPELRKIIVASSVKFNETIIEFEKEMWNHEWKNVETEESHVEERRNIDSGGSLARSLAQSGHLSIQPMCSILCSSHSRARSPSLATSQYSPCVLFYVLVTRALARPVWPPLNTAHSLARSLAQSGHLSIQPMCSILCSSHSRARSPSLATSQYSPCVLFYVLVTRALARPVWPPLNTAHSLARSLAQSGHLSIQPMCSILCSSHSRARSPSLATSQYSP</sequence>
<dbReference type="AlphaFoldDB" id="A0A7R9AV66"/>
<organism evidence="2">
    <name type="scientific">Timema shepardi</name>
    <name type="common">Walking stick</name>
    <dbReference type="NCBI Taxonomy" id="629360"/>
    <lineage>
        <taxon>Eukaryota</taxon>
        <taxon>Metazoa</taxon>
        <taxon>Ecdysozoa</taxon>
        <taxon>Arthropoda</taxon>
        <taxon>Hexapoda</taxon>
        <taxon>Insecta</taxon>
        <taxon>Pterygota</taxon>
        <taxon>Neoptera</taxon>
        <taxon>Polyneoptera</taxon>
        <taxon>Phasmatodea</taxon>
        <taxon>Timematodea</taxon>
        <taxon>Timematoidea</taxon>
        <taxon>Timematidae</taxon>
        <taxon>Timema</taxon>
    </lineage>
</organism>
<name>A0A7R9AV66_TIMSH</name>
<proteinExistence type="predicted"/>
<feature type="region of interest" description="Disordered" evidence="1">
    <location>
        <begin position="1"/>
        <end position="22"/>
    </location>
</feature>
<feature type="compositionally biased region" description="Basic and acidic residues" evidence="1">
    <location>
        <begin position="1"/>
        <end position="11"/>
    </location>
</feature>
<protein>
    <submittedName>
        <fullName evidence="2">Uncharacterized protein</fullName>
    </submittedName>
</protein>
<gene>
    <name evidence="2" type="ORF">TSIB3V08_LOCUS5345</name>
</gene>
<accession>A0A7R9AV66</accession>